<keyword evidence="14" id="KW-1185">Reference proteome</keyword>
<dbReference type="PANTHER" id="PTHR11441">
    <property type="entry name" value="THYMIDINE KINASE"/>
    <property type="match status" value="1"/>
</dbReference>
<evidence type="ECO:0000256" key="6">
    <source>
        <dbReference type="ARBA" id="ARBA00022777"/>
    </source>
</evidence>
<evidence type="ECO:0000256" key="10">
    <source>
        <dbReference type="PIRSR" id="PIRSR035805-2"/>
    </source>
</evidence>
<dbReference type="OrthoDB" id="9781579at2"/>
<keyword evidence="8" id="KW-0862">Zinc</keyword>
<evidence type="ECO:0000256" key="1">
    <source>
        <dbReference type="ARBA" id="ARBA00007587"/>
    </source>
</evidence>
<keyword evidence="4 8" id="KW-0808">Transferase</keyword>
<dbReference type="PATRIC" id="fig|216942.3.peg.1087"/>
<dbReference type="PANTHER" id="PTHR11441:SF0">
    <property type="entry name" value="THYMIDINE KINASE, CYTOSOLIC"/>
    <property type="match status" value="1"/>
</dbReference>
<feature type="binding site" evidence="8">
    <location>
        <position position="157"/>
    </location>
    <ligand>
        <name>Zn(2+)</name>
        <dbReference type="ChEBI" id="CHEBI:29105"/>
    </ligand>
</feature>
<keyword evidence="7 8" id="KW-0067">ATP-binding</keyword>
<dbReference type="InterPro" id="IPR020633">
    <property type="entry name" value="Thymidine_kinase_CS"/>
</dbReference>
<feature type="active site" description="Proton acceptor" evidence="8 9">
    <location>
        <position position="98"/>
    </location>
</feature>
<dbReference type="SUPFAM" id="SSF57716">
    <property type="entry name" value="Glucocorticoid receptor-like (DNA-binding domain)"/>
    <property type="match status" value="1"/>
</dbReference>
<dbReference type="Pfam" id="PF00265">
    <property type="entry name" value="TK"/>
    <property type="match status" value="1"/>
</dbReference>
<dbReference type="AlphaFoldDB" id="A0A0K1W2X3"/>
<keyword evidence="3 8" id="KW-0237">DNA synthesis</keyword>
<evidence type="ECO:0000256" key="2">
    <source>
        <dbReference type="ARBA" id="ARBA00012118"/>
    </source>
</evidence>
<keyword evidence="5 8" id="KW-0547">Nucleotide-binding</keyword>
<dbReference type="EMBL" id="CP012357">
    <property type="protein sequence ID" value="AKX34675.1"/>
    <property type="molecule type" value="Genomic_DNA"/>
</dbReference>
<keyword evidence="8" id="KW-0479">Metal-binding</keyword>
<feature type="binding site" evidence="8">
    <location>
        <position position="154"/>
    </location>
    <ligand>
        <name>Zn(2+)</name>
        <dbReference type="ChEBI" id="CHEBI:29105"/>
    </ligand>
</feature>
<dbReference type="STRING" id="216942.SLITO_v1c10640"/>
<feature type="binding site" evidence="8">
    <location>
        <position position="192"/>
    </location>
    <ligand>
        <name>Zn(2+)</name>
        <dbReference type="ChEBI" id="CHEBI:29105"/>
    </ligand>
</feature>
<dbReference type="SUPFAM" id="SSF52540">
    <property type="entry name" value="P-loop containing nucleoside triphosphate hydrolases"/>
    <property type="match status" value="1"/>
</dbReference>
<dbReference type="KEGG" id="sll:SLITO_v1c10640"/>
<evidence type="ECO:0000256" key="12">
    <source>
        <dbReference type="RuleBase" id="RU004165"/>
    </source>
</evidence>
<reference evidence="13 14" key="1">
    <citation type="journal article" date="2015" name="Genome Announc.">
        <title>Complete Genome Sequence of Spiroplasma litorale TN-1T (DSM 21781), a Bacterium Isolated from a Green-Eyed Horsefly (Tabanus nigrovittatus).</title>
        <authorList>
            <person name="Lo W.S."/>
            <person name="Lai Y.C."/>
            <person name="Lien Y.W."/>
            <person name="Wang T.H."/>
            <person name="Kuo C.H."/>
        </authorList>
    </citation>
    <scope>NUCLEOTIDE SEQUENCE [LARGE SCALE GENOMIC DNA]</scope>
    <source>
        <strain evidence="13 14">TN-1</strain>
    </source>
</reference>
<comment type="subunit">
    <text evidence="8">Homotetramer.</text>
</comment>
<dbReference type="GO" id="GO:0005829">
    <property type="term" value="C:cytosol"/>
    <property type="evidence" value="ECO:0007669"/>
    <property type="project" value="TreeGrafter"/>
</dbReference>
<feature type="binding site" evidence="8">
    <location>
        <position position="195"/>
    </location>
    <ligand>
        <name>Zn(2+)</name>
        <dbReference type="ChEBI" id="CHEBI:29105"/>
    </ligand>
</feature>
<dbReference type="GO" id="GO:0008270">
    <property type="term" value="F:zinc ion binding"/>
    <property type="evidence" value="ECO:0007669"/>
    <property type="project" value="UniProtKB-UniRule"/>
</dbReference>
<sequence length="200" mass="22925">MSYILNLKNKKGWIELITGCMFAGKTEEFIKRLRRYQYADQNIIVFKPAIDNRYSEKEIYSHSRMNIDAIPVNNSDEVKKIFEENDKIKKIDVVGIDEVQFLDEGIVDLLEQFASNQIIVVASGLDKDFKNNPFKNVDKLLVSAEYVDKLTSICHKCGGNGTRTQRIVKGKPAKADSPLIDIAANEKYESRCRHCFEEPK</sequence>
<dbReference type="InterPro" id="IPR001267">
    <property type="entry name" value="Thymidine_kinase"/>
</dbReference>
<dbReference type="GO" id="GO:0004797">
    <property type="term" value="F:thymidine kinase activity"/>
    <property type="evidence" value="ECO:0007669"/>
    <property type="project" value="UniProtKB-UniRule"/>
</dbReference>
<evidence type="ECO:0000313" key="13">
    <source>
        <dbReference type="EMBL" id="AKX34675.1"/>
    </source>
</evidence>
<feature type="binding site" evidence="10">
    <location>
        <position position="188"/>
    </location>
    <ligand>
        <name>substrate</name>
    </ligand>
</feature>
<dbReference type="Gene3D" id="3.30.60.20">
    <property type="match status" value="1"/>
</dbReference>
<organism evidence="13 14">
    <name type="scientific">Spiroplasma litorale</name>
    <dbReference type="NCBI Taxonomy" id="216942"/>
    <lineage>
        <taxon>Bacteria</taxon>
        <taxon>Bacillati</taxon>
        <taxon>Mycoplasmatota</taxon>
        <taxon>Mollicutes</taxon>
        <taxon>Entomoplasmatales</taxon>
        <taxon>Spiroplasmataceae</taxon>
        <taxon>Spiroplasma</taxon>
    </lineage>
</organism>
<comment type="catalytic activity">
    <reaction evidence="8 11">
        <text>thymidine + ATP = dTMP + ADP + H(+)</text>
        <dbReference type="Rhea" id="RHEA:19129"/>
        <dbReference type="ChEBI" id="CHEBI:15378"/>
        <dbReference type="ChEBI" id="CHEBI:17748"/>
        <dbReference type="ChEBI" id="CHEBI:30616"/>
        <dbReference type="ChEBI" id="CHEBI:63528"/>
        <dbReference type="ChEBI" id="CHEBI:456216"/>
        <dbReference type="EC" id="2.7.1.21"/>
    </reaction>
</comment>
<dbReference type="InterPro" id="IPR027417">
    <property type="entry name" value="P-loop_NTPase"/>
</dbReference>
<protein>
    <recommendedName>
        <fullName evidence="2 8">Thymidine kinase</fullName>
        <ecNumber evidence="2 8">2.7.1.21</ecNumber>
    </recommendedName>
</protein>
<comment type="similarity">
    <text evidence="1 8 12">Belongs to the thymidine kinase family.</text>
</comment>
<evidence type="ECO:0000256" key="4">
    <source>
        <dbReference type="ARBA" id="ARBA00022679"/>
    </source>
</evidence>
<evidence type="ECO:0000313" key="14">
    <source>
        <dbReference type="Proteomes" id="UP000067476"/>
    </source>
</evidence>
<feature type="binding site" evidence="8">
    <location>
        <begin position="19"/>
        <end position="26"/>
    </location>
    <ligand>
        <name>ATP</name>
        <dbReference type="ChEBI" id="CHEBI:30616"/>
    </ligand>
</feature>
<dbReference type="NCBIfam" id="NF003296">
    <property type="entry name" value="PRK04296.1-1"/>
    <property type="match status" value="1"/>
</dbReference>
<name>A0A0K1W2X3_9MOLU</name>
<dbReference type="HAMAP" id="MF_00124">
    <property type="entry name" value="Thymidine_kinase"/>
    <property type="match status" value="1"/>
</dbReference>
<dbReference type="Proteomes" id="UP000067476">
    <property type="component" value="Chromosome"/>
</dbReference>
<dbReference type="RefSeq" id="WP_075058753.1">
    <property type="nucleotide sequence ID" value="NZ_CP012357.1"/>
</dbReference>
<evidence type="ECO:0000256" key="11">
    <source>
        <dbReference type="RuleBase" id="RU000544"/>
    </source>
</evidence>
<evidence type="ECO:0000256" key="8">
    <source>
        <dbReference type="HAMAP-Rule" id="MF_00124"/>
    </source>
</evidence>
<evidence type="ECO:0000256" key="3">
    <source>
        <dbReference type="ARBA" id="ARBA00022634"/>
    </source>
</evidence>
<evidence type="ECO:0000256" key="7">
    <source>
        <dbReference type="ARBA" id="ARBA00022840"/>
    </source>
</evidence>
<accession>A0A0K1W2X3</accession>
<dbReference type="PIRSF" id="PIRSF035805">
    <property type="entry name" value="TK_cell"/>
    <property type="match status" value="1"/>
</dbReference>
<feature type="binding site" evidence="8">
    <location>
        <begin position="97"/>
        <end position="100"/>
    </location>
    <ligand>
        <name>ATP</name>
        <dbReference type="ChEBI" id="CHEBI:30616"/>
    </ligand>
</feature>
<keyword evidence="8" id="KW-0963">Cytoplasm</keyword>
<keyword evidence="6 8" id="KW-0418">Kinase</keyword>
<dbReference type="GO" id="GO:0071897">
    <property type="term" value="P:DNA biosynthetic process"/>
    <property type="evidence" value="ECO:0007669"/>
    <property type="project" value="UniProtKB-KW"/>
</dbReference>
<evidence type="ECO:0000256" key="5">
    <source>
        <dbReference type="ARBA" id="ARBA00022741"/>
    </source>
</evidence>
<evidence type="ECO:0000256" key="9">
    <source>
        <dbReference type="PIRSR" id="PIRSR035805-1"/>
    </source>
</evidence>
<dbReference type="Gene3D" id="3.40.50.300">
    <property type="entry name" value="P-loop containing nucleotide triphosphate hydrolases"/>
    <property type="match status" value="1"/>
</dbReference>
<dbReference type="EC" id="2.7.1.21" evidence="2 8"/>
<dbReference type="GO" id="GO:0005524">
    <property type="term" value="F:ATP binding"/>
    <property type="evidence" value="ECO:0007669"/>
    <property type="project" value="UniProtKB-UniRule"/>
</dbReference>
<proteinExistence type="inferred from homology"/>
<gene>
    <name evidence="8 13" type="primary">tdk</name>
    <name evidence="13" type="ORF">SLITO_v1c10640</name>
</gene>
<dbReference type="GO" id="GO:0046104">
    <property type="term" value="P:thymidine metabolic process"/>
    <property type="evidence" value="ECO:0007669"/>
    <property type="project" value="TreeGrafter"/>
</dbReference>
<dbReference type="PROSITE" id="PS00603">
    <property type="entry name" value="TK_CELLULAR_TYPE"/>
    <property type="match status" value="1"/>
</dbReference>
<comment type="subcellular location">
    <subcellularLocation>
        <location evidence="8">Cytoplasm</location>
    </subcellularLocation>
</comment>